<dbReference type="EMBL" id="AFZD01000021">
    <property type="protein sequence ID" value="EHL09454.1"/>
    <property type="molecule type" value="Genomic_DNA"/>
</dbReference>
<keyword evidence="3" id="KW-0472">Membrane</keyword>
<feature type="compositionally biased region" description="Low complexity" evidence="2">
    <location>
        <begin position="34"/>
        <end position="49"/>
    </location>
</feature>
<dbReference type="Proteomes" id="UP000003527">
    <property type="component" value="Unassembled WGS sequence"/>
</dbReference>
<evidence type="ECO:0000313" key="5">
    <source>
        <dbReference type="EMBL" id="EHL09454.1"/>
    </source>
</evidence>
<feature type="transmembrane region" description="Helical" evidence="3">
    <location>
        <begin position="159"/>
        <end position="179"/>
    </location>
</feature>
<feature type="region of interest" description="Disordered" evidence="2">
    <location>
        <begin position="135"/>
        <end position="154"/>
    </location>
</feature>
<reference evidence="5 6" key="1">
    <citation type="submission" date="2011-08" db="EMBL/GenBank/DDBJ databases">
        <title>The Genome Sequence of Oribacterium sp. ACB7.</title>
        <authorList>
            <consortium name="The Broad Institute Genome Sequencing Platform"/>
            <person name="Earl A."/>
            <person name="Ward D."/>
            <person name="Feldgarden M."/>
            <person name="Gevers D."/>
            <person name="Sizova M."/>
            <person name="Hazen A."/>
            <person name="Epstein S."/>
            <person name="Young S.K."/>
            <person name="Zeng Q."/>
            <person name="Gargeya S."/>
            <person name="Fitzgerald M."/>
            <person name="Haas B."/>
            <person name="Abouelleil A."/>
            <person name="Alvarado L."/>
            <person name="Arachchi H.M."/>
            <person name="Berlin A."/>
            <person name="Brown A."/>
            <person name="Chapman S.B."/>
            <person name="Chen Z."/>
            <person name="Dunbar C."/>
            <person name="Freedman E."/>
            <person name="Gearin G."/>
            <person name="Gellesch M."/>
            <person name="Goldberg J."/>
            <person name="Griggs A."/>
            <person name="Gujja S."/>
            <person name="Heiman D."/>
            <person name="Howarth C."/>
            <person name="Larson L."/>
            <person name="Lui A."/>
            <person name="MacDonald P.J.P."/>
            <person name="Montmayeur A."/>
            <person name="Murphy C."/>
            <person name="Neiman D."/>
            <person name="Pearson M."/>
            <person name="Priest M."/>
            <person name="Roberts A."/>
            <person name="Saif S."/>
            <person name="Shea T."/>
            <person name="Shenoy N."/>
            <person name="Sisk P."/>
            <person name="Stolte C."/>
            <person name="Sykes S."/>
            <person name="Wortman J."/>
            <person name="Nusbaum C."/>
            <person name="Birren B."/>
        </authorList>
    </citation>
    <scope>NUCLEOTIDE SEQUENCE [LARGE SCALE GENOMIC DNA]</scope>
    <source>
        <strain evidence="5 6">ACB7</strain>
    </source>
</reference>
<evidence type="ECO:0000259" key="4">
    <source>
        <dbReference type="Pfam" id="PF13240"/>
    </source>
</evidence>
<name>G9WWQ1_9FIRM</name>
<protein>
    <recommendedName>
        <fullName evidence="4">Zinc-ribbon domain-containing protein</fullName>
    </recommendedName>
</protein>
<evidence type="ECO:0000256" key="1">
    <source>
        <dbReference type="SAM" id="Coils"/>
    </source>
</evidence>
<dbReference type="HOGENOM" id="CLU_416095_0_0_9"/>
<feature type="coiled-coil region" evidence="1">
    <location>
        <begin position="431"/>
        <end position="458"/>
    </location>
</feature>
<dbReference type="AlphaFoldDB" id="G9WWQ1"/>
<keyword evidence="3" id="KW-1133">Transmembrane helix</keyword>
<organism evidence="5 6">
    <name type="scientific">Oribacterium asaccharolyticum ACB7</name>
    <dbReference type="NCBI Taxonomy" id="796944"/>
    <lineage>
        <taxon>Bacteria</taxon>
        <taxon>Bacillati</taxon>
        <taxon>Bacillota</taxon>
        <taxon>Clostridia</taxon>
        <taxon>Lachnospirales</taxon>
        <taxon>Lachnospiraceae</taxon>
        <taxon>Oribacterium</taxon>
    </lineage>
</organism>
<keyword evidence="6" id="KW-1185">Reference proteome</keyword>
<keyword evidence="3" id="KW-0812">Transmembrane</keyword>
<proteinExistence type="predicted"/>
<evidence type="ECO:0000256" key="3">
    <source>
        <dbReference type="SAM" id="Phobius"/>
    </source>
</evidence>
<dbReference type="Pfam" id="PF13240">
    <property type="entry name" value="Zn_Ribbon_1"/>
    <property type="match status" value="1"/>
</dbReference>
<feature type="compositionally biased region" description="Low complexity" evidence="2">
    <location>
        <begin position="56"/>
        <end position="69"/>
    </location>
</feature>
<dbReference type="RefSeq" id="WP_009537256.1">
    <property type="nucleotide sequence ID" value="NZ_JH414505.1"/>
</dbReference>
<evidence type="ECO:0000256" key="2">
    <source>
        <dbReference type="SAM" id="MobiDB-lite"/>
    </source>
</evidence>
<keyword evidence="1" id="KW-0175">Coiled coil</keyword>
<dbReference type="PATRIC" id="fig|796944.3.peg.2253"/>
<comment type="caution">
    <text evidence="5">The sequence shown here is derived from an EMBL/GenBank/DDBJ whole genome shotgun (WGS) entry which is preliminary data.</text>
</comment>
<sequence>MAKCPNCGKEVSEGFRFCTNCGEKLEPVEPVQSVEPAAETVEEAPVTEPNADTVEEAPVTEPAAEAVTEPAKEEPASEVPVSVANEVPVSEAVNEVPVSEPAVEVPEEIQAAEPAPEPVSEVLIAPMMEEAVYREPAGAPGDNGQSRETPEEKKKQPPYFLIGVAAVVLIVIIGFVALGKVFGGFNPMQLLGGGTPGQKFLGYQTDYFNGKLKAMEDLGLLRMEDNRALTFTVTGEVKGNKEVAEYLEDSSLVLKTKTNLDKGNLQASLLVKLTGNSVLDAYGEYDNGNFSFAFPSIDKKLYTADVKTLLENNTGEEVQIPDLKKSKENRKLGKKLLAKYGVLLSKSMNKKNLTTEKGTFTIEHLDEDLKDTKYKGTRYTFKPKAEEIEKFVEKLADMMEKDKDLEKFIEQGAYGKYLELISGYGRNESTAEQLSDLAERLRDNAEDIGEELEDNNLTWVVGVEGKTLHEIYLFADNDDNGELDTEEESYFVLASGKDKEEVAEFFNISPDGYSSVVYLWNTYKKKGKTLDGTITGMLDTLYLNKTDYTIETGKKYQILPYGEYKFRDIEGDNGKVTLTVKAGKKNSTDCELKMSGLYDLDYNDIRSMTLHINVKEGADISKPKGKTEDITDYSTDELYDLMSEFSSEIRNIGEEVFGG</sequence>
<feature type="region of interest" description="Disordered" evidence="2">
    <location>
        <begin position="28"/>
        <end position="81"/>
    </location>
</feature>
<feature type="domain" description="Zinc-ribbon" evidence="4">
    <location>
        <begin position="3"/>
        <end position="25"/>
    </location>
</feature>
<gene>
    <name evidence="5" type="ORF">HMPREF9624_01495</name>
</gene>
<dbReference type="InterPro" id="IPR026870">
    <property type="entry name" value="Zinc_ribbon_dom"/>
</dbReference>
<accession>G9WWQ1</accession>
<evidence type="ECO:0000313" key="6">
    <source>
        <dbReference type="Proteomes" id="UP000003527"/>
    </source>
</evidence>